<keyword evidence="1" id="KW-0472">Membrane</keyword>
<dbReference type="AlphaFoldDB" id="A0A1P9WUY1"/>
<feature type="transmembrane region" description="Helical" evidence="1">
    <location>
        <begin position="128"/>
        <end position="145"/>
    </location>
</feature>
<dbReference type="RefSeq" id="WP_077130636.1">
    <property type="nucleotide sequence ID" value="NZ_CP014263.1"/>
</dbReference>
<accession>A0A1P9WUY1</accession>
<reference evidence="2 3" key="1">
    <citation type="submission" date="2016-01" db="EMBL/GenBank/DDBJ databases">
        <authorList>
            <person name="Oliw E.H."/>
        </authorList>
    </citation>
    <scope>NUCLEOTIDE SEQUENCE [LARGE SCALE GENOMIC DNA]</scope>
    <source>
        <strain evidence="2 3">DY10</strain>
    </source>
</reference>
<dbReference type="PANTHER" id="PTHR36974:SF1">
    <property type="entry name" value="DOXX FAMILY MEMBRANE PROTEIN"/>
    <property type="match status" value="1"/>
</dbReference>
<keyword evidence="3" id="KW-1185">Reference proteome</keyword>
<keyword evidence="1" id="KW-0812">Transmembrane</keyword>
<keyword evidence="1" id="KW-1133">Transmembrane helix</keyword>
<evidence type="ECO:0000313" key="2">
    <source>
        <dbReference type="EMBL" id="AQG79195.1"/>
    </source>
</evidence>
<evidence type="ECO:0000313" key="3">
    <source>
        <dbReference type="Proteomes" id="UP000187941"/>
    </source>
</evidence>
<dbReference type="Proteomes" id="UP000187941">
    <property type="component" value="Chromosome"/>
</dbReference>
<dbReference type="STRING" id="1178516.AWR27_07575"/>
<name>A0A1P9WUY1_9BACT</name>
<organism evidence="2 3">
    <name type="scientific">Spirosoma montaniterrae</name>
    <dbReference type="NCBI Taxonomy" id="1178516"/>
    <lineage>
        <taxon>Bacteria</taxon>
        <taxon>Pseudomonadati</taxon>
        <taxon>Bacteroidota</taxon>
        <taxon>Cytophagia</taxon>
        <taxon>Cytophagales</taxon>
        <taxon>Cytophagaceae</taxon>
        <taxon>Spirosoma</taxon>
    </lineage>
</organism>
<feature type="transmembrane region" description="Helical" evidence="1">
    <location>
        <begin position="61"/>
        <end position="84"/>
    </location>
</feature>
<proteinExistence type="predicted"/>
<dbReference type="KEGG" id="smon:AWR27_07575"/>
<dbReference type="OrthoDB" id="673526at2"/>
<sequence>MKPLLVLLGTFVIALFSLYFTGKGWNIPLAGRIGMAMMLLFTAIGHFTFTNGMSLMIPDFIPFKAVVVKVTGILEIVAAVSLLVPATQPVAGWLLIIFFLLILPANIKAALLSIDYQQATFTGKGPTYLWFRIPLQFFFIAWVYLTTLHPSLIDWR</sequence>
<evidence type="ECO:0000256" key="1">
    <source>
        <dbReference type="SAM" id="Phobius"/>
    </source>
</evidence>
<dbReference type="EMBL" id="CP014263">
    <property type="protein sequence ID" value="AQG79195.1"/>
    <property type="molecule type" value="Genomic_DNA"/>
</dbReference>
<feature type="transmembrane region" description="Helical" evidence="1">
    <location>
        <begin position="30"/>
        <end position="49"/>
    </location>
</feature>
<gene>
    <name evidence="2" type="ORF">AWR27_07575</name>
</gene>
<evidence type="ECO:0008006" key="4">
    <source>
        <dbReference type="Google" id="ProtNLM"/>
    </source>
</evidence>
<dbReference type="PANTHER" id="PTHR36974">
    <property type="entry name" value="MEMBRANE PROTEIN-RELATED"/>
    <property type="match status" value="1"/>
</dbReference>
<feature type="transmembrane region" description="Helical" evidence="1">
    <location>
        <begin position="90"/>
        <end position="107"/>
    </location>
</feature>
<protein>
    <recommendedName>
        <fullName evidence="4">DoxX family protein</fullName>
    </recommendedName>
</protein>